<accession>A0A090Y7Z5</accession>
<dbReference type="CDD" id="cd00093">
    <property type="entry name" value="HTH_XRE"/>
    <property type="match status" value="1"/>
</dbReference>
<evidence type="ECO:0000313" key="5">
    <source>
        <dbReference type="EMBL" id="KFM94321.1"/>
    </source>
</evidence>
<keyword evidence="1" id="KW-0805">Transcription regulation</keyword>
<dbReference type="PANTHER" id="PTHR46797">
    <property type="entry name" value="HTH-TYPE TRANSCRIPTIONAL REGULATOR"/>
    <property type="match status" value="1"/>
</dbReference>
<keyword evidence="2" id="KW-0238">DNA-binding</keyword>
<evidence type="ECO:0000256" key="2">
    <source>
        <dbReference type="ARBA" id="ARBA00023125"/>
    </source>
</evidence>
<gene>
    <name evidence="5" type="ORF">DJ90_1350</name>
</gene>
<evidence type="ECO:0000256" key="3">
    <source>
        <dbReference type="ARBA" id="ARBA00023163"/>
    </source>
</evidence>
<dbReference type="Gene3D" id="1.10.260.40">
    <property type="entry name" value="lambda repressor-like DNA-binding domains"/>
    <property type="match status" value="1"/>
</dbReference>
<dbReference type="SUPFAM" id="SSF47413">
    <property type="entry name" value="lambda repressor-like DNA-binding domains"/>
    <property type="match status" value="1"/>
</dbReference>
<dbReference type="RefSeq" id="WP_036618683.1">
    <property type="nucleotide sequence ID" value="NZ_BGMM01000004.1"/>
</dbReference>
<organism evidence="5 6">
    <name type="scientific">Paenibacillus macerans</name>
    <name type="common">Bacillus macerans</name>
    <dbReference type="NCBI Taxonomy" id="44252"/>
    <lineage>
        <taxon>Bacteria</taxon>
        <taxon>Bacillati</taxon>
        <taxon>Bacillota</taxon>
        <taxon>Bacilli</taxon>
        <taxon>Bacillales</taxon>
        <taxon>Paenibacillaceae</taxon>
        <taxon>Paenibacillus</taxon>
    </lineage>
</organism>
<comment type="caution">
    <text evidence="5">The sequence shown here is derived from an EMBL/GenBank/DDBJ whole genome shotgun (WGS) entry which is preliminary data.</text>
</comment>
<dbReference type="PATRIC" id="fig|44252.3.peg.5633"/>
<reference evidence="5 6" key="1">
    <citation type="submission" date="2014-04" db="EMBL/GenBank/DDBJ databases">
        <authorList>
            <person name="Bishop-Lilly K.A."/>
            <person name="Broomall S.M."/>
            <person name="Chain P.S."/>
            <person name="Chertkov O."/>
            <person name="Coyne S.R."/>
            <person name="Daligault H.E."/>
            <person name="Davenport K.W."/>
            <person name="Erkkila T."/>
            <person name="Frey K.G."/>
            <person name="Gibbons H.S."/>
            <person name="Gu W."/>
            <person name="Jaissle J."/>
            <person name="Johnson S.L."/>
            <person name="Koroleva G.I."/>
            <person name="Ladner J.T."/>
            <person name="Lo C.-C."/>
            <person name="Minogue T.D."/>
            <person name="Munk C."/>
            <person name="Palacios G.F."/>
            <person name="Redden C.L."/>
            <person name="Rosenzweig C.N."/>
            <person name="Scholz M.B."/>
            <person name="Teshima H."/>
            <person name="Xu Y."/>
        </authorList>
    </citation>
    <scope>NUCLEOTIDE SEQUENCE [LARGE SCALE GENOMIC DNA]</scope>
    <source>
        <strain evidence="5 6">8244</strain>
    </source>
</reference>
<dbReference type="GO" id="GO:0005829">
    <property type="term" value="C:cytosol"/>
    <property type="evidence" value="ECO:0007669"/>
    <property type="project" value="TreeGrafter"/>
</dbReference>
<dbReference type="AlphaFoldDB" id="A0A090Y7Z5"/>
<evidence type="ECO:0000313" key="6">
    <source>
        <dbReference type="Proteomes" id="UP000029278"/>
    </source>
</evidence>
<dbReference type="STRING" id="44252.DJ90_1350"/>
<evidence type="ECO:0000256" key="1">
    <source>
        <dbReference type="ARBA" id="ARBA00023015"/>
    </source>
</evidence>
<dbReference type="HOGENOM" id="CLU_066192_17_5_9"/>
<evidence type="ECO:0000259" key="4">
    <source>
        <dbReference type="PROSITE" id="PS50943"/>
    </source>
</evidence>
<dbReference type="PROSITE" id="PS50943">
    <property type="entry name" value="HTH_CROC1"/>
    <property type="match status" value="1"/>
</dbReference>
<protein>
    <submittedName>
        <fullName evidence="5">Helix-turn-helix family protein</fullName>
    </submittedName>
</protein>
<dbReference type="SMART" id="SM00530">
    <property type="entry name" value="HTH_XRE"/>
    <property type="match status" value="1"/>
</dbReference>
<keyword evidence="6" id="KW-1185">Reference proteome</keyword>
<keyword evidence="3" id="KW-0804">Transcription</keyword>
<proteinExistence type="predicted"/>
<dbReference type="InterPro" id="IPR010982">
    <property type="entry name" value="Lambda_DNA-bd_dom_sf"/>
</dbReference>
<sequence length="121" mass="13901">MVLLKIIGKRIKQLRKEQGLTQEQLAEKAGVNASYIGTVERGVRNISIETLEKIIQGLDVPLAVMFQFHEMKNVNSWKDKAEIIEVINSLLYSRSLEENKLIFRVIRDILDTMDVEKFRGG</sequence>
<dbReference type="InterPro" id="IPR001387">
    <property type="entry name" value="Cro/C1-type_HTH"/>
</dbReference>
<dbReference type="Pfam" id="PF01381">
    <property type="entry name" value="HTH_3"/>
    <property type="match status" value="1"/>
</dbReference>
<dbReference type="GO" id="GO:0003677">
    <property type="term" value="F:DNA binding"/>
    <property type="evidence" value="ECO:0007669"/>
    <property type="project" value="UniProtKB-KW"/>
</dbReference>
<dbReference type="Proteomes" id="UP000029278">
    <property type="component" value="Unassembled WGS sequence"/>
</dbReference>
<dbReference type="GO" id="GO:0003700">
    <property type="term" value="F:DNA-binding transcription factor activity"/>
    <property type="evidence" value="ECO:0007669"/>
    <property type="project" value="TreeGrafter"/>
</dbReference>
<dbReference type="PANTHER" id="PTHR46797:SF23">
    <property type="entry name" value="HTH-TYPE TRANSCRIPTIONAL REGULATOR SUTR"/>
    <property type="match status" value="1"/>
</dbReference>
<dbReference type="InterPro" id="IPR050807">
    <property type="entry name" value="TransReg_Diox_bact_type"/>
</dbReference>
<feature type="domain" description="HTH cro/C1-type" evidence="4">
    <location>
        <begin position="11"/>
        <end position="65"/>
    </location>
</feature>
<name>A0A090Y7Z5_PAEMA</name>
<dbReference type="EMBL" id="JMQA01000047">
    <property type="protein sequence ID" value="KFM94321.1"/>
    <property type="molecule type" value="Genomic_DNA"/>
</dbReference>